<dbReference type="InterPro" id="IPR009057">
    <property type="entry name" value="Homeodomain-like_sf"/>
</dbReference>
<feature type="region of interest" description="Disordered" evidence="4">
    <location>
        <begin position="250"/>
        <end position="272"/>
    </location>
</feature>
<dbReference type="PANTHER" id="PTHR43280">
    <property type="entry name" value="ARAC-FAMILY TRANSCRIPTIONAL REGULATOR"/>
    <property type="match status" value="1"/>
</dbReference>
<reference evidence="7" key="2">
    <citation type="submission" date="2023-01" db="EMBL/GenBank/DDBJ databases">
        <title>Draft genome sequence of Sulfitobacter pacificus strain NBRC 109915.</title>
        <authorList>
            <person name="Sun Q."/>
            <person name="Mori K."/>
        </authorList>
    </citation>
    <scope>NUCLEOTIDE SEQUENCE</scope>
    <source>
        <strain evidence="7">NBRC 109915</strain>
    </source>
</reference>
<keyword evidence="3" id="KW-0804">Transcription</keyword>
<evidence type="ECO:0000256" key="1">
    <source>
        <dbReference type="ARBA" id="ARBA00023015"/>
    </source>
</evidence>
<feature type="compositionally biased region" description="Polar residues" evidence="4">
    <location>
        <begin position="259"/>
        <end position="269"/>
    </location>
</feature>
<feature type="transmembrane region" description="Helical" evidence="5">
    <location>
        <begin position="191"/>
        <end position="214"/>
    </location>
</feature>
<feature type="transmembrane region" description="Helical" evidence="5">
    <location>
        <begin position="6"/>
        <end position="26"/>
    </location>
</feature>
<reference evidence="7" key="1">
    <citation type="journal article" date="2014" name="Int. J. Syst. Evol. Microbiol.">
        <title>Complete genome of a new Firmicutes species belonging to the dominant human colonic microbiota ('Ruminococcus bicirculans') reveals two chromosomes and a selective capacity to utilize plant glucans.</title>
        <authorList>
            <consortium name="NISC Comparative Sequencing Program"/>
            <person name="Wegmann U."/>
            <person name="Louis P."/>
            <person name="Goesmann A."/>
            <person name="Henrissat B."/>
            <person name="Duncan S.H."/>
            <person name="Flint H.J."/>
        </authorList>
    </citation>
    <scope>NUCLEOTIDE SEQUENCE</scope>
    <source>
        <strain evidence="7">NBRC 109915</strain>
    </source>
</reference>
<dbReference type="InterPro" id="IPR018060">
    <property type="entry name" value="HTH_AraC"/>
</dbReference>
<feature type="transmembrane region" description="Helical" evidence="5">
    <location>
        <begin position="140"/>
        <end position="170"/>
    </location>
</feature>
<organism evidence="7 8">
    <name type="scientific">Sulfitobacter pacificus</name>
    <dbReference type="NCBI Taxonomy" id="1499314"/>
    <lineage>
        <taxon>Bacteria</taxon>
        <taxon>Pseudomonadati</taxon>
        <taxon>Pseudomonadota</taxon>
        <taxon>Alphaproteobacteria</taxon>
        <taxon>Rhodobacterales</taxon>
        <taxon>Roseobacteraceae</taxon>
        <taxon>Sulfitobacter</taxon>
    </lineage>
</organism>
<sequence length="399" mass="44449">MDDIIIELAATGTFAIAVFGAVFCLMQSREFRVSASFAAFLATVAINNIPDAFRRLIEAEPSSLDAMIDVAVWPSSFFLAPLFWIYVFTLTSSSQQQPQNRLRHFVLPGLAVVLTVLVLLSPPDVQAILSADEPKMDTGWSMAVVLGFGLLQLAVYPQIAVYLFLIWRRLMAFRQRLRDVYASTEEHELRWIYVICGFYALFWLAQTVLLLVVIDAADTAVPPVFINIASLAGLTVVAATVLWGLRQRPPLVPDDDQNTPEPTKGQSPSKYEKSALSAEASHRLGRKLRASMEVDHLHRDPNLSLWALARHIGASPNYVSQTLNEEIGESFFDFVNGYRIAEAKNLLTTTDQSILTITYDVGFNARSSFYNAFKRITGQTPSYFRKNMSRPAGLDDISA</sequence>
<feature type="transmembrane region" description="Helical" evidence="5">
    <location>
        <begin position="102"/>
        <end position="120"/>
    </location>
</feature>
<evidence type="ECO:0000256" key="2">
    <source>
        <dbReference type="ARBA" id="ARBA00023125"/>
    </source>
</evidence>
<protein>
    <recommendedName>
        <fullName evidence="6">HTH araC/xylS-type domain-containing protein</fullName>
    </recommendedName>
</protein>
<keyword evidence="5" id="KW-0472">Membrane</keyword>
<feature type="domain" description="HTH araC/xylS-type" evidence="6">
    <location>
        <begin position="286"/>
        <end position="387"/>
    </location>
</feature>
<dbReference type="Gene3D" id="1.10.10.60">
    <property type="entry name" value="Homeodomain-like"/>
    <property type="match status" value="2"/>
</dbReference>
<dbReference type="EMBL" id="BSNL01000001">
    <property type="protein sequence ID" value="GLQ27951.1"/>
    <property type="molecule type" value="Genomic_DNA"/>
</dbReference>
<feature type="transmembrane region" description="Helical" evidence="5">
    <location>
        <begin position="70"/>
        <end position="90"/>
    </location>
</feature>
<keyword evidence="5" id="KW-0812">Transmembrane</keyword>
<keyword evidence="5" id="KW-1133">Transmembrane helix</keyword>
<keyword evidence="2" id="KW-0238">DNA-binding</keyword>
<evidence type="ECO:0000256" key="3">
    <source>
        <dbReference type="ARBA" id="ARBA00023163"/>
    </source>
</evidence>
<dbReference type="Proteomes" id="UP001161388">
    <property type="component" value="Unassembled WGS sequence"/>
</dbReference>
<dbReference type="PROSITE" id="PS01124">
    <property type="entry name" value="HTH_ARAC_FAMILY_2"/>
    <property type="match status" value="1"/>
</dbReference>
<accession>A0ABQ5VLC4</accession>
<proteinExistence type="predicted"/>
<evidence type="ECO:0000259" key="6">
    <source>
        <dbReference type="PROSITE" id="PS01124"/>
    </source>
</evidence>
<evidence type="ECO:0000256" key="4">
    <source>
        <dbReference type="SAM" id="MobiDB-lite"/>
    </source>
</evidence>
<name>A0ABQ5VLC4_9RHOB</name>
<dbReference type="SUPFAM" id="SSF46689">
    <property type="entry name" value="Homeodomain-like"/>
    <property type="match status" value="1"/>
</dbReference>
<comment type="caution">
    <text evidence="7">The sequence shown here is derived from an EMBL/GenBank/DDBJ whole genome shotgun (WGS) entry which is preliminary data.</text>
</comment>
<evidence type="ECO:0000256" key="5">
    <source>
        <dbReference type="SAM" id="Phobius"/>
    </source>
</evidence>
<dbReference type="InterPro" id="IPR018062">
    <property type="entry name" value="HTH_AraC-typ_CS"/>
</dbReference>
<feature type="transmembrane region" description="Helical" evidence="5">
    <location>
        <begin position="33"/>
        <end position="50"/>
    </location>
</feature>
<evidence type="ECO:0000313" key="8">
    <source>
        <dbReference type="Proteomes" id="UP001161388"/>
    </source>
</evidence>
<keyword evidence="1" id="KW-0805">Transcription regulation</keyword>
<dbReference type="Pfam" id="PF12833">
    <property type="entry name" value="HTH_18"/>
    <property type="match status" value="1"/>
</dbReference>
<gene>
    <name evidence="7" type="ORF">GCM10007927_27540</name>
</gene>
<dbReference type="PANTHER" id="PTHR43280:SF28">
    <property type="entry name" value="HTH-TYPE TRANSCRIPTIONAL ACTIVATOR RHAS"/>
    <property type="match status" value="1"/>
</dbReference>
<dbReference type="PROSITE" id="PS00041">
    <property type="entry name" value="HTH_ARAC_FAMILY_1"/>
    <property type="match status" value="1"/>
</dbReference>
<dbReference type="SMART" id="SM00342">
    <property type="entry name" value="HTH_ARAC"/>
    <property type="match status" value="1"/>
</dbReference>
<feature type="transmembrane region" description="Helical" evidence="5">
    <location>
        <begin position="220"/>
        <end position="245"/>
    </location>
</feature>
<evidence type="ECO:0000313" key="7">
    <source>
        <dbReference type="EMBL" id="GLQ27951.1"/>
    </source>
</evidence>
<dbReference type="RefSeq" id="WP_284374333.1">
    <property type="nucleotide sequence ID" value="NZ_BSNL01000001.1"/>
</dbReference>
<keyword evidence="8" id="KW-1185">Reference proteome</keyword>